<organism evidence="2 3">
    <name type="scientific">Pseudomonas extremaustralis</name>
    <dbReference type="NCBI Taxonomy" id="359110"/>
    <lineage>
        <taxon>Bacteria</taxon>
        <taxon>Pseudomonadati</taxon>
        <taxon>Pseudomonadota</taxon>
        <taxon>Gammaproteobacteria</taxon>
        <taxon>Pseudomonadales</taxon>
        <taxon>Pseudomonadaceae</taxon>
        <taxon>Pseudomonas</taxon>
    </lineage>
</organism>
<dbReference type="SMART" id="SM00860">
    <property type="entry name" value="SMI1_KNR4"/>
    <property type="match status" value="1"/>
</dbReference>
<evidence type="ECO:0000313" key="3">
    <source>
        <dbReference type="Proteomes" id="UP000323425"/>
    </source>
</evidence>
<dbReference type="InterPro" id="IPR037883">
    <property type="entry name" value="Knr4/Smi1-like_sf"/>
</dbReference>
<name>A0A5M9ILU5_9PSED</name>
<dbReference type="EMBL" id="VTFH01000004">
    <property type="protein sequence ID" value="KAA8557252.1"/>
    <property type="molecule type" value="Genomic_DNA"/>
</dbReference>
<dbReference type="Pfam" id="PF09346">
    <property type="entry name" value="SMI1_KNR4"/>
    <property type="match status" value="1"/>
</dbReference>
<dbReference type="Proteomes" id="UP000323425">
    <property type="component" value="Unassembled WGS sequence"/>
</dbReference>
<proteinExistence type="predicted"/>
<protein>
    <recommendedName>
        <fullName evidence="1">Knr4/Smi1-like domain-containing protein</fullName>
    </recommendedName>
</protein>
<sequence>MNIAELNINVGGRPSVGFSGDDSSVRALEARLGRRLPETYLQFIRSANGGHPEAGSFFLNASPDASVSVDWFYSLGDAGIDSLDKALDDWAQVLGPFMLPIGRDGGGSQFYISLDSPSGSVWYYSHEGSERTQLAESFDEFLQQLQVHPDFI</sequence>
<dbReference type="InterPro" id="IPR018958">
    <property type="entry name" value="Knr4/Smi1-like_dom"/>
</dbReference>
<evidence type="ECO:0000313" key="2">
    <source>
        <dbReference type="EMBL" id="KAA8557252.1"/>
    </source>
</evidence>
<accession>A0A5M9ILU5</accession>
<dbReference type="RefSeq" id="WP_158246042.1">
    <property type="nucleotide sequence ID" value="NZ_VTFH01000004.1"/>
</dbReference>
<gene>
    <name evidence="2" type="ORF">FX985_06389</name>
</gene>
<comment type="caution">
    <text evidence="2">The sequence shown here is derived from an EMBL/GenBank/DDBJ whole genome shotgun (WGS) entry which is preliminary data.</text>
</comment>
<dbReference type="SUPFAM" id="SSF160631">
    <property type="entry name" value="SMI1/KNR4-like"/>
    <property type="match status" value="1"/>
</dbReference>
<dbReference type="AlphaFoldDB" id="A0A5M9ILU5"/>
<evidence type="ECO:0000259" key="1">
    <source>
        <dbReference type="SMART" id="SM00860"/>
    </source>
</evidence>
<dbReference type="Gene3D" id="3.40.1580.10">
    <property type="entry name" value="SMI1/KNR4-like"/>
    <property type="match status" value="1"/>
</dbReference>
<feature type="domain" description="Knr4/Smi1-like" evidence="1">
    <location>
        <begin position="19"/>
        <end position="144"/>
    </location>
</feature>
<reference evidence="2 3" key="1">
    <citation type="journal article" date="2018" name="Plant Biotechnol. Rep.">
        <title>Diversity and antifungal activity of endophytic bacteria associated with Panax ginseng seedlings.</title>
        <authorList>
            <person name="Park J.M."/>
            <person name="Hong C.E."/>
            <person name="Jo S.H."/>
        </authorList>
    </citation>
    <scope>NUCLEOTIDE SEQUENCE [LARGE SCALE GENOMIC DNA]</scope>
    <source>
        <strain evidence="2 3">PgKB38</strain>
    </source>
</reference>